<dbReference type="InterPro" id="IPR037523">
    <property type="entry name" value="VOC_core"/>
</dbReference>
<dbReference type="AlphaFoldDB" id="A0A853CPT4"/>
<gene>
    <name evidence="2" type="ORF">HNR13_000555</name>
</gene>
<dbReference type="InterPro" id="IPR004360">
    <property type="entry name" value="Glyas_Fos-R_dOase_dom"/>
</dbReference>
<keyword evidence="2" id="KW-0413">Isomerase</keyword>
<dbReference type="Pfam" id="PF00903">
    <property type="entry name" value="Glyoxalase"/>
    <property type="match status" value="1"/>
</dbReference>
<organism evidence="2 3">
    <name type="scientific">Leifsonia shinshuensis</name>
    <dbReference type="NCBI Taxonomy" id="150026"/>
    <lineage>
        <taxon>Bacteria</taxon>
        <taxon>Bacillati</taxon>
        <taxon>Actinomycetota</taxon>
        <taxon>Actinomycetes</taxon>
        <taxon>Micrococcales</taxon>
        <taxon>Microbacteriaceae</taxon>
        <taxon>Leifsonia</taxon>
    </lineage>
</organism>
<reference evidence="2 3" key="1">
    <citation type="submission" date="2020-07" db="EMBL/GenBank/DDBJ databases">
        <title>Sequencing the genomes of 1000 actinobacteria strains.</title>
        <authorList>
            <person name="Klenk H.-P."/>
        </authorList>
    </citation>
    <scope>NUCLEOTIDE SEQUENCE [LARGE SCALE GENOMIC DNA]</scope>
    <source>
        <strain evidence="2 3">DSM 15165</strain>
    </source>
</reference>
<dbReference type="Proteomes" id="UP000578352">
    <property type="component" value="Unassembled WGS sequence"/>
</dbReference>
<feature type="domain" description="VOC" evidence="1">
    <location>
        <begin position="2"/>
        <end position="119"/>
    </location>
</feature>
<dbReference type="EMBL" id="JACCFL010000001">
    <property type="protein sequence ID" value="NYJ22268.1"/>
    <property type="molecule type" value="Genomic_DNA"/>
</dbReference>
<proteinExistence type="predicted"/>
<dbReference type="Gene3D" id="3.10.180.10">
    <property type="entry name" value="2,3-Dihydroxybiphenyl 1,2-Dioxygenase, domain 1"/>
    <property type="match status" value="1"/>
</dbReference>
<dbReference type="EC" id="5.1.99.1" evidence="2"/>
<name>A0A853CPT4_9MICO</name>
<sequence length="125" mass="13712">MEILQVAQHADDLDRAATFYENLLGEAPAARFDPPGLLFFNIGIGRLLLDKAAPSALVYIQVDDVAETIERLRGDGVRVVTEPHVIFTHPDDTIGPAGNDEWMAFIEDSEGNTVGLVSFEPRHDP</sequence>
<accession>A0A853CPT4</accession>
<dbReference type="PROSITE" id="PS51819">
    <property type="entry name" value="VOC"/>
    <property type="match status" value="1"/>
</dbReference>
<protein>
    <submittedName>
        <fullName evidence="2">Methylmalonyl-CoA/ethylmalonyl-CoA epimerase</fullName>
        <ecNumber evidence="2">5.1.99.1</ecNumber>
    </submittedName>
</protein>
<evidence type="ECO:0000259" key="1">
    <source>
        <dbReference type="PROSITE" id="PS51819"/>
    </source>
</evidence>
<comment type="caution">
    <text evidence="2">The sequence shown here is derived from an EMBL/GenBank/DDBJ whole genome shotgun (WGS) entry which is preliminary data.</text>
</comment>
<evidence type="ECO:0000313" key="2">
    <source>
        <dbReference type="EMBL" id="NYJ22268.1"/>
    </source>
</evidence>
<dbReference type="RefSeq" id="WP_179604335.1">
    <property type="nucleotide sequence ID" value="NZ_BAABEH010000001.1"/>
</dbReference>
<evidence type="ECO:0000313" key="3">
    <source>
        <dbReference type="Proteomes" id="UP000578352"/>
    </source>
</evidence>
<dbReference type="InterPro" id="IPR029068">
    <property type="entry name" value="Glyas_Bleomycin-R_OHBP_Dase"/>
</dbReference>
<dbReference type="SUPFAM" id="SSF54593">
    <property type="entry name" value="Glyoxalase/Bleomycin resistance protein/Dihydroxybiphenyl dioxygenase"/>
    <property type="match status" value="1"/>
</dbReference>
<dbReference type="GO" id="GO:0004493">
    <property type="term" value="F:methylmalonyl-CoA epimerase activity"/>
    <property type="evidence" value="ECO:0007669"/>
    <property type="project" value="UniProtKB-EC"/>
</dbReference>